<dbReference type="AlphaFoldDB" id="A0AAQ3P9Q8"/>
<reference evidence="1 2" key="1">
    <citation type="journal article" date="2023" name="Life. Sci Alliance">
        <title>Evolutionary insights into 3D genome organization and epigenetic landscape of Vigna mungo.</title>
        <authorList>
            <person name="Junaid A."/>
            <person name="Singh B."/>
            <person name="Bhatia S."/>
        </authorList>
    </citation>
    <scope>NUCLEOTIDE SEQUENCE [LARGE SCALE GENOMIC DNA]</scope>
    <source>
        <strain evidence="1">Urdbean</strain>
    </source>
</reference>
<dbReference type="EMBL" id="CP144700">
    <property type="protein sequence ID" value="WVZ22463.1"/>
    <property type="molecule type" value="Genomic_DNA"/>
</dbReference>
<accession>A0AAQ3P9Q8</accession>
<name>A0AAQ3P9Q8_VIGMU</name>
<protein>
    <submittedName>
        <fullName evidence="1">Uncharacterized protein</fullName>
    </submittedName>
</protein>
<sequence length="109" mass="13313">MIETKSHWRCIVFLWRISSSINLSPNSSYDQQQEEGFWKKQVPMMENHYSLLHMLFLELNERERIVLFFEMNVNEMNEDKFKAAAHFRKRLKNACMHIFKESLWSKRKA</sequence>
<evidence type="ECO:0000313" key="1">
    <source>
        <dbReference type="EMBL" id="WVZ22463.1"/>
    </source>
</evidence>
<keyword evidence="2" id="KW-1185">Reference proteome</keyword>
<gene>
    <name evidence="1" type="ORF">V8G54_001007</name>
</gene>
<proteinExistence type="predicted"/>
<organism evidence="1 2">
    <name type="scientific">Vigna mungo</name>
    <name type="common">Black gram</name>
    <name type="synonym">Phaseolus mungo</name>
    <dbReference type="NCBI Taxonomy" id="3915"/>
    <lineage>
        <taxon>Eukaryota</taxon>
        <taxon>Viridiplantae</taxon>
        <taxon>Streptophyta</taxon>
        <taxon>Embryophyta</taxon>
        <taxon>Tracheophyta</taxon>
        <taxon>Spermatophyta</taxon>
        <taxon>Magnoliopsida</taxon>
        <taxon>eudicotyledons</taxon>
        <taxon>Gunneridae</taxon>
        <taxon>Pentapetalae</taxon>
        <taxon>rosids</taxon>
        <taxon>fabids</taxon>
        <taxon>Fabales</taxon>
        <taxon>Fabaceae</taxon>
        <taxon>Papilionoideae</taxon>
        <taxon>50 kb inversion clade</taxon>
        <taxon>NPAAA clade</taxon>
        <taxon>indigoferoid/millettioid clade</taxon>
        <taxon>Phaseoleae</taxon>
        <taxon>Vigna</taxon>
    </lineage>
</organism>
<evidence type="ECO:0000313" key="2">
    <source>
        <dbReference type="Proteomes" id="UP001374535"/>
    </source>
</evidence>
<dbReference type="Proteomes" id="UP001374535">
    <property type="component" value="Chromosome 1"/>
</dbReference>